<dbReference type="SUPFAM" id="SSF52540">
    <property type="entry name" value="P-loop containing nucleoside triphosphate hydrolases"/>
    <property type="match status" value="1"/>
</dbReference>
<dbReference type="Pfam" id="PF00350">
    <property type="entry name" value="Dynamin_N"/>
    <property type="match status" value="1"/>
</dbReference>
<dbReference type="RefSeq" id="WP_120044260.1">
    <property type="nucleotide sequence ID" value="NZ_QZFU01000041.1"/>
</dbReference>
<feature type="domain" description="Dynamin N-terminal" evidence="2">
    <location>
        <begin position="58"/>
        <end position="205"/>
    </location>
</feature>
<keyword evidence="1" id="KW-0812">Transmembrane</keyword>
<evidence type="ECO:0000313" key="3">
    <source>
        <dbReference type="EMBL" id="RJO69891.1"/>
    </source>
</evidence>
<evidence type="ECO:0000256" key="1">
    <source>
        <dbReference type="SAM" id="Phobius"/>
    </source>
</evidence>
<dbReference type="OrthoDB" id="3798616at2"/>
<proteinExistence type="predicted"/>
<dbReference type="InterPro" id="IPR045063">
    <property type="entry name" value="Dynamin_N"/>
</dbReference>
<keyword evidence="4" id="KW-1185">Reference proteome</keyword>
<dbReference type="AlphaFoldDB" id="A0A3A4JM99"/>
<protein>
    <recommendedName>
        <fullName evidence="2">Dynamin N-terminal domain-containing protein</fullName>
    </recommendedName>
</protein>
<feature type="transmembrane region" description="Helical" evidence="1">
    <location>
        <begin position="479"/>
        <end position="498"/>
    </location>
</feature>
<organism evidence="3 4">
    <name type="scientific">Nocardia panacis</name>
    <dbReference type="NCBI Taxonomy" id="2340916"/>
    <lineage>
        <taxon>Bacteria</taxon>
        <taxon>Bacillati</taxon>
        <taxon>Actinomycetota</taxon>
        <taxon>Actinomycetes</taxon>
        <taxon>Mycobacteriales</taxon>
        <taxon>Nocardiaceae</taxon>
        <taxon>Nocardia</taxon>
    </lineage>
</organism>
<sequence length="599" mass="65536">MSAAAGIEAATVKHPDAMAPVLRIIDELREMTRMTGREDLGGRLGMVRARVSDPRVRLVVVGEAKSGMSTLVNSLVRAQVSATDSESSVPVIVEYGPESTATLVRAVNGRTERQQVDPLNPGPALNAAGVIRAEFTEPSRLLADGIVVMDAPGARGADNTTWSMIAAADVVFYVADAGKELTPAQVAYLRRVEQVCPTVVCVLNKIDLYPQWSHIQQRNRDLLDASGLGFAVAPVSALLHRQAGATGDYQRDIESGVPQLMDHLRDYIVARADEVAVTAAVRDIRLICDQLAQTMRAEADGLGDPRRRGELTQRLTAARAEADELRQRTATWQVTLLDGGTELMADVEHDLRHRLRTIVRTAETEITKTDPARRWKEFGADLDARIAEAVAENFELAHERAVELCEQVAAKFPADHRSPPASELRLSNPGEVLEPVQSLESLESADAGITEQFLSALRGSYGGILMVGLVTSLLKMSLVNWYSVGAGVLLGVNALWEVRRTRKQRRRAEAKVAVSRLMDDVIFQVSKESRNRLRAMQRALRDHFTAVADAVGRDAEQTLRAAEEAYAHYGDRGPERAAEFETKLGRLRTLRAQADQLAA</sequence>
<dbReference type="PANTHER" id="PTHR43681">
    <property type="entry name" value="TRANSMEMBRANE GTPASE FZO"/>
    <property type="match status" value="1"/>
</dbReference>
<dbReference type="InterPro" id="IPR051943">
    <property type="entry name" value="TRAFAC_Dynamin-like_GTPase"/>
</dbReference>
<comment type="caution">
    <text evidence="3">The sequence shown here is derived from an EMBL/GenBank/DDBJ whole genome shotgun (WGS) entry which is preliminary data.</text>
</comment>
<name>A0A3A4JM99_9NOCA</name>
<dbReference type="PANTHER" id="PTHR43681:SF1">
    <property type="entry name" value="SARCALUMENIN"/>
    <property type="match status" value="1"/>
</dbReference>
<keyword evidence="1" id="KW-1133">Transmembrane helix</keyword>
<dbReference type="InterPro" id="IPR027417">
    <property type="entry name" value="P-loop_NTPase"/>
</dbReference>
<reference evidence="3 4" key="1">
    <citation type="submission" date="2018-09" db="EMBL/GenBank/DDBJ databases">
        <title>YIM PH21274 draft genome.</title>
        <authorList>
            <person name="Miao C."/>
        </authorList>
    </citation>
    <scope>NUCLEOTIDE SEQUENCE [LARGE SCALE GENOMIC DNA]</scope>
    <source>
        <strain evidence="3 4">YIM PH 21724</strain>
    </source>
</reference>
<evidence type="ECO:0000259" key="2">
    <source>
        <dbReference type="Pfam" id="PF00350"/>
    </source>
</evidence>
<evidence type="ECO:0000313" key="4">
    <source>
        <dbReference type="Proteomes" id="UP000266677"/>
    </source>
</evidence>
<gene>
    <name evidence="3" type="ORF">D5S18_28800</name>
</gene>
<dbReference type="EMBL" id="QZFU01000041">
    <property type="protein sequence ID" value="RJO69891.1"/>
    <property type="molecule type" value="Genomic_DNA"/>
</dbReference>
<dbReference type="Gene3D" id="3.40.50.300">
    <property type="entry name" value="P-loop containing nucleotide triphosphate hydrolases"/>
    <property type="match status" value="1"/>
</dbReference>
<keyword evidence="1" id="KW-0472">Membrane</keyword>
<accession>A0A3A4JM99</accession>
<dbReference type="Proteomes" id="UP000266677">
    <property type="component" value="Unassembled WGS sequence"/>
</dbReference>